<evidence type="ECO:0000313" key="10">
    <source>
        <dbReference type="EMBL" id="ALC47696.1"/>
    </source>
</evidence>
<dbReference type="EMBL" id="CP012526">
    <property type="protein sequence ID" value="ALC47696.1"/>
    <property type="molecule type" value="Genomic_DNA"/>
</dbReference>
<dbReference type="GO" id="GO:0005576">
    <property type="term" value="C:extracellular region"/>
    <property type="evidence" value="ECO:0007669"/>
    <property type="project" value="UniProtKB-SubCell"/>
</dbReference>
<dbReference type="Pfam" id="PF03098">
    <property type="entry name" value="An_peroxidase"/>
    <property type="match status" value="1"/>
</dbReference>
<evidence type="ECO:0000256" key="4">
    <source>
        <dbReference type="ARBA" id="ARBA00022617"/>
    </source>
</evidence>
<reference evidence="10 11" key="1">
    <citation type="submission" date="2015-08" db="EMBL/GenBank/DDBJ databases">
        <title>Ancestral chromatin configuration constrains chromatin evolution on differentiating sex chromosomes in Drosophila.</title>
        <authorList>
            <person name="Zhou Q."/>
            <person name="Bachtrog D."/>
        </authorList>
    </citation>
    <scope>NUCLEOTIDE SEQUENCE [LARGE SCALE GENOMIC DNA]</scope>
    <source>
        <tissue evidence="10">Whole larvae</tissue>
    </source>
</reference>
<evidence type="ECO:0000256" key="6">
    <source>
        <dbReference type="ARBA" id="ARBA00023002"/>
    </source>
</evidence>
<dbReference type="GO" id="GO:0046872">
    <property type="term" value="F:metal ion binding"/>
    <property type="evidence" value="ECO:0007669"/>
    <property type="project" value="UniProtKB-KW"/>
</dbReference>
<gene>
    <name evidence="10" type="ORF">Dbus_chr3Rg2446</name>
</gene>
<evidence type="ECO:0000256" key="9">
    <source>
        <dbReference type="SAM" id="SignalP"/>
    </source>
</evidence>
<dbReference type="PANTHER" id="PTHR11475">
    <property type="entry name" value="OXIDASE/PEROXIDASE"/>
    <property type="match status" value="1"/>
</dbReference>
<dbReference type="GO" id="GO:0020037">
    <property type="term" value="F:heme binding"/>
    <property type="evidence" value="ECO:0007669"/>
    <property type="project" value="InterPro"/>
</dbReference>
<evidence type="ECO:0000313" key="11">
    <source>
        <dbReference type="Proteomes" id="UP000494163"/>
    </source>
</evidence>
<feature type="signal peptide" evidence="9">
    <location>
        <begin position="1"/>
        <end position="20"/>
    </location>
</feature>
<dbReference type="OrthoDB" id="823504at2759"/>
<name>A0A0M4EKH0_DROBS</name>
<keyword evidence="3" id="KW-0575">Peroxidase</keyword>
<dbReference type="InterPro" id="IPR010255">
    <property type="entry name" value="Haem_peroxidase_sf"/>
</dbReference>
<feature type="binding site" description="axial binding residue" evidence="8">
    <location>
        <position position="426"/>
    </location>
    <ligand>
        <name>heme b</name>
        <dbReference type="ChEBI" id="CHEBI:60344"/>
    </ligand>
    <ligandPart>
        <name>Fe</name>
        <dbReference type="ChEBI" id="CHEBI:18248"/>
    </ligandPart>
</feature>
<evidence type="ECO:0000256" key="1">
    <source>
        <dbReference type="ARBA" id="ARBA00004613"/>
    </source>
</evidence>
<keyword evidence="11" id="KW-1185">Reference proteome</keyword>
<dbReference type="Proteomes" id="UP000494163">
    <property type="component" value="Chromosome 3R"/>
</dbReference>
<evidence type="ECO:0000256" key="3">
    <source>
        <dbReference type="ARBA" id="ARBA00022559"/>
    </source>
</evidence>
<dbReference type="PROSITE" id="PS50292">
    <property type="entry name" value="PEROXIDASE_3"/>
    <property type="match status" value="1"/>
</dbReference>
<comment type="subcellular location">
    <subcellularLocation>
        <location evidence="1">Secreted</location>
    </subcellularLocation>
</comment>
<dbReference type="GO" id="GO:0004601">
    <property type="term" value="F:peroxidase activity"/>
    <property type="evidence" value="ECO:0007669"/>
    <property type="project" value="UniProtKB-KW"/>
</dbReference>
<dbReference type="FunFam" id="1.10.640.10:FF:000003">
    <property type="entry name" value="chorion peroxidase"/>
    <property type="match status" value="1"/>
</dbReference>
<sequence>MGVLIGIVGLSLLVISTSLAHGPPTLSGGCPYAHSAALDAAEAFSKQKRHSPSYEVRPAVINERNLDALIKTFLPKYTSSSMGQSSWSDNKPATQPIRCGIAPSNCLNNTQNLYYRSADGSCNNLLYPDFGIASARYRRLLRPSYMGQGYTVPNARLISLSMYGEKTYMDKFRTVASMQFGQFVSHDISLLTTQGAPRDCCEKPNHPLCQPITLAAGGPIAYNTGKTCLHFARSISDADAICPKSNLPHSEKLSVVTAYLDLSSVYGSTAEEARNARTFKAGQLRTSFANGQQWMPVSLNEDGQCGQNNECYSLPDRRNRFTPTVAVVHTIFLREHNRLAEQLALLNPHYNDERLYQEARKINIAQYQRITYYEWLGVVLGSNNMHLNGLTYAYSDDNTEYVNDYDEGVNAGPYAEFASAAFRYAHHHIPGWFSLVAPNRYSNQTLRLSDFFENPETIRLLQSNYNFADLVRGMATQLQKRTDGHIDREIKHYFNRKIFEDFGSDLKAIDIQRARDFGLASYNDARELCGLRRAQLWEDLEREVPKDKISMLRKLYVSPEEVELSVGGTVEFHVPDSIFGPTLHCIISKQFLNLRRGDRFFFERENHLSGFSRGQLAEIRKTSLAGLFCNNVQGLHDIQPNVFIFPNSRNTLLSCHEIPQTDLTKWQDLSPQLIN</sequence>
<proteinExistence type="predicted"/>
<keyword evidence="2" id="KW-0964">Secreted</keyword>
<feature type="chain" id="PRO_5005793673" evidence="9">
    <location>
        <begin position="21"/>
        <end position="675"/>
    </location>
</feature>
<accession>A0A0M4EKH0</accession>
<dbReference type="SUPFAM" id="SSF48113">
    <property type="entry name" value="Heme-dependent peroxidases"/>
    <property type="match status" value="1"/>
</dbReference>
<protein>
    <submittedName>
        <fullName evidence="10">CG4009</fullName>
    </submittedName>
</protein>
<dbReference type="PANTHER" id="PTHR11475:SF86">
    <property type="entry name" value="PEROXIDASE"/>
    <property type="match status" value="1"/>
</dbReference>
<dbReference type="AlphaFoldDB" id="A0A0M4EKH0"/>
<keyword evidence="5 9" id="KW-0732">Signal</keyword>
<dbReference type="OMA" id="LRCGIPP"/>
<dbReference type="PRINTS" id="PR00457">
    <property type="entry name" value="ANPEROXIDASE"/>
</dbReference>
<evidence type="ECO:0000256" key="2">
    <source>
        <dbReference type="ARBA" id="ARBA00022525"/>
    </source>
</evidence>
<evidence type="ECO:0000256" key="5">
    <source>
        <dbReference type="ARBA" id="ARBA00022729"/>
    </source>
</evidence>
<dbReference type="GO" id="GO:0022412">
    <property type="term" value="P:cellular process involved in reproduction in multicellular organism"/>
    <property type="evidence" value="ECO:0007669"/>
    <property type="project" value="UniProtKB-ARBA"/>
</dbReference>
<dbReference type="GO" id="GO:0006979">
    <property type="term" value="P:response to oxidative stress"/>
    <property type="evidence" value="ECO:0007669"/>
    <property type="project" value="InterPro"/>
</dbReference>
<evidence type="ECO:0000256" key="8">
    <source>
        <dbReference type="PIRSR" id="PIRSR619791-2"/>
    </source>
</evidence>
<evidence type="ECO:0000256" key="7">
    <source>
        <dbReference type="ARBA" id="ARBA00023004"/>
    </source>
</evidence>
<dbReference type="InterPro" id="IPR019791">
    <property type="entry name" value="Haem_peroxidase_animal"/>
</dbReference>
<dbReference type="STRING" id="30019.A0A0M4EKH0"/>
<keyword evidence="6" id="KW-0560">Oxidoreductase</keyword>
<dbReference type="CDD" id="cd09823">
    <property type="entry name" value="peroxinectin_like"/>
    <property type="match status" value="1"/>
</dbReference>
<keyword evidence="7 8" id="KW-0408">Iron</keyword>
<keyword evidence="4 8" id="KW-0349">Heme</keyword>
<keyword evidence="8" id="KW-0479">Metal-binding</keyword>
<dbReference type="InterPro" id="IPR037120">
    <property type="entry name" value="Haem_peroxidase_sf_animal"/>
</dbReference>
<organism evidence="10 11">
    <name type="scientific">Drosophila busckii</name>
    <name type="common">Fruit fly</name>
    <dbReference type="NCBI Taxonomy" id="30019"/>
    <lineage>
        <taxon>Eukaryota</taxon>
        <taxon>Metazoa</taxon>
        <taxon>Ecdysozoa</taxon>
        <taxon>Arthropoda</taxon>
        <taxon>Hexapoda</taxon>
        <taxon>Insecta</taxon>
        <taxon>Pterygota</taxon>
        <taxon>Neoptera</taxon>
        <taxon>Endopterygota</taxon>
        <taxon>Diptera</taxon>
        <taxon>Brachycera</taxon>
        <taxon>Muscomorpha</taxon>
        <taxon>Ephydroidea</taxon>
        <taxon>Drosophilidae</taxon>
        <taxon>Drosophila</taxon>
    </lineage>
</organism>
<dbReference type="Gene3D" id="1.10.640.10">
    <property type="entry name" value="Haem peroxidase domain superfamily, animal type"/>
    <property type="match status" value="1"/>
</dbReference>